<dbReference type="RefSeq" id="WP_046326829.1">
    <property type="nucleotide sequence ID" value="NZ_CP029544.1"/>
</dbReference>
<accession>A0A0F4M472</accession>
<evidence type="ECO:0000313" key="1">
    <source>
        <dbReference type="EMBL" id="UZX30093.1"/>
    </source>
</evidence>
<dbReference type="OrthoDB" id="2326251at2"/>
<reference evidence="1" key="1">
    <citation type="submission" date="2021-09" db="EMBL/GenBank/DDBJ databases">
        <title>Lactobacillus species from Apis mellifera, Switzerland.</title>
        <authorList>
            <person name="Pfister J."/>
            <person name="Brown A."/>
            <person name="Neumann P."/>
            <person name="Collaud A."/>
            <person name="Retschnig G."/>
            <person name="Perreten V."/>
        </authorList>
    </citation>
    <scope>NUCLEOTIDE SEQUENCE</scope>
    <source>
        <strain evidence="1">IBH002</strain>
    </source>
</reference>
<dbReference type="AlphaFoldDB" id="A0A0F4M472"/>
<dbReference type="KEGG" id="lhs:DLD54_02535"/>
<gene>
    <name evidence="1" type="ORF">LDX53_02500</name>
</gene>
<dbReference type="EMBL" id="CP084389">
    <property type="protein sequence ID" value="UZX30093.1"/>
    <property type="molecule type" value="Genomic_DNA"/>
</dbReference>
<dbReference type="Gene3D" id="1.20.1440.50">
    <property type="entry name" value="Ta0600-like"/>
    <property type="match status" value="1"/>
</dbReference>
<dbReference type="SUPFAM" id="SSF109797">
    <property type="entry name" value="Bacteriocin immunity protein-like"/>
    <property type="match status" value="1"/>
</dbReference>
<keyword evidence="2" id="KW-1185">Reference proteome</keyword>
<dbReference type="GO" id="GO:0030153">
    <property type="term" value="P:bacteriocin immunity"/>
    <property type="evidence" value="ECO:0007669"/>
    <property type="project" value="InterPro"/>
</dbReference>
<evidence type="ECO:0000313" key="2">
    <source>
        <dbReference type="Proteomes" id="UP001164557"/>
    </source>
</evidence>
<dbReference type="Proteomes" id="UP001164557">
    <property type="component" value="Chromosome"/>
</dbReference>
<protein>
    <submittedName>
        <fullName evidence="1">Bacteriocin immunity protein</fullName>
    </submittedName>
</protein>
<dbReference type="Pfam" id="PF08951">
    <property type="entry name" value="EntA_Immun"/>
    <property type="match status" value="1"/>
</dbReference>
<organism evidence="1 2">
    <name type="scientific">Lactobacillus helsingborgensis</name>
    <dbReference type="NCBI Taxonomy" id="1218494"/>
    <lineage>
        <taxon>Bacteria</taxon>
        <taxon>Bacillati</taxon>
        <taxon>Bacillota</taxon>
        <taxon>Bacilli</taxon>
        <taxon>Lactobacillales</taxon>
        <taxon>Lactobacillaceae</taxon>
        <taxon>Lactobacillus</taxon>
    </lineage>
</organism>
<dbReference type="InterPro" id="IPR015046">
    <property type="entry name" value="LciA_Immunity-like"/>
</dbReference>
<name>A0A0F4M472_9LACO</name>
<dbReference type="InterPro" id="IPR023130">
    <property type="entry name" value="Ta0600-like_sf"/>
</dbReference>
<proteinExistence type="predicted"/>
<sequence>MLKFFNNCSNKNDKLIADVYQDLDLFYNSFFDNIYNELNIAKYKQIRDAVGLVMRKFDSHDHPLAYAGKLVMYIQSRVVLQHLHLTSFQQKLLNNISDKTKHIDLNFVYSGPITDMQQFRTY</sequence>